<dbReference type="AlphaFoldDB" id="A0A4Q1SDB8"/>
<dbReference type="PROSITE" id="PS50109">
    <property type="entry name" value="HIS_KIN"/>
    <property type="match status" value="1"/>
</dbReference>
<dbReference type="PANTHER" id="PTHR45436">
    <property type="entry name" value="SENSOR HISTIDINE KINASE YKOH"/>
    <property type="match status" value="1"/>
</dbReference>
<keyword evidence="5" id="KW-0808">Transferase</keyword>
<dbReference type="InterPro" id="IPR036890">
    <property type="entry name" value="HATPase_C_sf"/>
</dbReference>
<comment type="catalytic activity">
    <reaction evidence="1">
        <text>ATP + protein L-histidine = ADP + protein N-phospho-L-histidine.</text>
        <dbReference type="EC" id="2.7.13.3"/>
    </reaction>
</comment>
<dbReference type="EMBL" id="SDMK01000002">
    <property type="protein sequence ID" value="RXS95041.1"/>
    <property type="molecule type" value="Genomic_DNA"/>
</dbReference>
<dbReference type="InterPro" id="IPR003594">
    <property type="entry name" value="HATPase_dom"/>
</dbReference>
<name>A0A4Q1SDB8_9BACT</name>
<dbReference type="CDD" id="cd00075">
    <property type="entry name" value="HATPase"/>
    <property type="match status" value="1"/>
</dbReference>
<evidence type="ECO:0000256" key="2">
    <source>
        <dbReference type="ARBA" id="ARBA00004370"/>
    </source>
</evidence>
<dbReference type="SMART" id="SM00387">
    <property type="entry name" value="HATPase_c"/>
    <property type="match status" value="1"/>
</dbReference>
<evidence type="ECO:0000259" key="13">
    <source>
        <dbReference type="PROSITE" id="PS50885"/>
    </source>
</evidence>
<dbReference type="InterPro" id="IPR004358">
    <property type="entry name" value="Sig_transdc_His_kin-like_C"/>
</dbReference>
<keyword evidence="9" id="KW-0902">Two-component regulatory system</keyword>
<dbReference type="PRINTS" id="PR00344">
    <property type="entry name" value="BCTRLSENSOR"/>
</dbReference>
<feature type="domain" description="HAMP" evidence="13">
    <location>
        <begin position="194"/>
        <end position="248"/>
    </location>
</feature>
<evidence type="ECO:0000256" key="10">
    <source>
        <dbReference type="ARBA" id="ARBA00023136"/>
    </source>
</evidence>
<dbReference type="SUPFAM" id="SSF47384">
    <property type="entry name" value="Homodimeric domain of signal transducing histidine kinase"/>
    <property type="match status" value="1"/>
</dbReference>
<dbReference type="EC" id="2.7.13.3" evidence="3"/>
<feature type="transmembrane region" description="Helical" evidence="11">
    <location>
        <begin position="173"/>
        <end position="193"/>
    </location>
</feature>
<evidence type="ECO:0000256" key="9">
    <source>
        <dbReference type="ARBA" id="ARBA00023012"/>
    </source>
</evidence>
<dbReference type="OrthoDB" id="9813151at2"/>
<evidence type="ECO:0000256" key="11">
    <source>
        <dbReference type="SAM" id="Phobius"/>
    </source>
</evidence>
<dbReference type="FunFam" id="3.30.565.10:FF:000006">
    <property type="entry name" value="Sensor histidine kinase WalK"/>
    <property type="match status" value="1"/>
</dbReference>
<dbReference type="Proteomes" id="UP000290253">
    <property type="component" value="Unassembled WGS sequence"/>
</dbReference>
<dbReference type="SMART" id="SM00388">
    <property type="entry name" value="HisKA"/>
    <property type="match status" value="1"/>
</dbReference>
<keyword evidence="8 11" id="KW-1133">Transmembrane helix</keyword>
<evidence type="ECO:0000256" key="6">
    <source>
        <dbReference type="ARBA" id="ARBA00022692"/>
    </source>
</evidence>
<dbReference type="InterPro" id="IPR036097">
    <property type="entry name" value="HisK_dim/P_sf"/>
</dbReference>
<accession>A0A4Q1SDB8</accession>
<reference evidence="14 15" key="1">
    <citation type="journal article" date="2016" name="Int. J. Syst. Evol. Microbiol.">
        <title>Acidipila dinghuensis sp. nov., an acidobacterium isolated from forest soil.</title>
        <authorList>
            <person name="Jiang Y.W."/>
            <person name="Wang J."/>
            <person name="Chen M.H."/>
            <person name="Lv Y.Y."/>
            <person name="Qiu L.H."/>
        </authorList>
    </citation>
    <scope>NUCLEOTIDE SEQUENCE [LARGE SCALE GENOMIC DNA]</scope>
    <source>
        <strain evidence="14 15">DHOF10</strain>
    </source>
</reference>
<dbReference type="InterPro" id="IPR003661">
    <property type="entry name" value="HisK_dim/P_dom"/>
</dbReference>
<dbReference type="Pfam" id="PF02518">
    <property type="entry name" value="HATPase_c"/>
    <property type="match status" value="1"/>
</dbReference>
<evidence type="ECO:0000256" key="8">
    <source>
        <dbReference type="ARBA" id="ARBA00022989"/>
    </source>
</evidence>
<dbReference type="RefSeq" id="WP_129208210.1">
    <property type="nucleotide sequence ID" value="NZ_BMGU01000003.1"/>
</dbReference>
<keyword evidence="10 11" id="KW-0472">Membrane</keyword>
<evidence type="ECO:0000313" key="15">
    <source>
        <dbReference type="Proteomes" id="UP000290253"/>
    </source>
</evidence>
<dbReference type="PROSITE" id="PS50885">
    <property type="entry name" value="HAMP"/>
    <property type="match status" value="1"/>
</dbReference>
<comment type="subcellular location">
    <subcellularLocation>
        <location evidence="2">Membrane</location>
    </subcellularLocation>
</comment>
<keyword evidence="15" id="KW-1185">Reference proteome</keyword>
<feature type="domain" description="Histidine kinase" evidence="12">
    <location>
        <begin position="256"/>
        <end position="474"/>
    </location>
</feature>
<dbReference type="Pfam" id="PF00512">
    <property type="entry name" value="HisKA"/>
    <property type="match status" value="1"/>
</dbReference>
<dbReference type="PANTHER" id="PTHR45436:SF5">
    <property type="entry name" value="SENSOR HISTIDINE KINASE TRCS"/>
    <property type="match status" value="1"/>
</dbReference>
<dbReference type="CDD" id="cd00082">
    <property type="entry name" value="HisKA"/>
    <property type="match status" value="1"/>
</dbReference>
<keyword evidence="6 11" id="KW-0812">Transmembrane</keyword>
<dbReference type="GO" id="GO:0000155">
    <property type="term" value="F:phosphorelay sensor kinase activity"/>
    <property type="evidence" value="ECO:0007669"/>
    <property type="project" value="InterPro"/>
</dbReference>
<evidence type="ECO:0000259" key="12">
    <source>
        <dbReference type="PROSITE" id="PS50109"/>
    </source>
</evidence>
<evidence type="ECO:0000256" key="1">
    <source>
        <dbReference type="ARBA" id="ARBA00000085"/>
    </source>
</evidence>
<organism evidence="14 15">
    <name type="scientific">Silvibacterium dinghuense</name>
    <dbReference type="NCBI Taxonomy" id="1560006"/>
    <lineage>
        <taxon>Bacteria</taxon>
        <taxon>Pseudomonadati</taxon>
        <taxon>Acidobacteriota</taxon>
        <taxon>Terriglobia</taxon>
        <taxon>Terriglobales</taxon>
        <taxon>Acidobacteriaceae</taxon>
        <taxon>Silvibacterium</taxon>
    </lineage>
</organism>
<keyword evidence="7 14" id="KW-0418">Kinase</keyword>
<protein>
    <recommendedName>
        <fullName evidence="3">histidine kinase</fullName>
        <ecNumber evidence="3">2.7.13.3</ecNumber>
    </recommendedName>
</protein>
<evidence type="ECO:0000256" key="7">
    <source>
        <dbReference type="ARBA" id="ARBA00022777"/>
    </source>
</evidence>
<gene>
    <name evidence="14" type="ORF">ESZ00_10460</name>
</gene>
<dbReference type="InterPro" id="IPR050428">
    <property type="entry name" value="TCS_sensor_his_kinase"/>
</dbReference>
<dbReference type="InterPro" id="IPR003660">
    <property type="entry name" value="HAMP_dom"/>
</dbReference>
<comment type="caution">
    <text evidence="14">The sequence shown here is derived from an EMBL/GenBank/DDBJ whole genome shotgun (WGS) entry which is preliminary data.</text>
</comment>
<dbReference type="Gene3D" id="1.10.287.130">
    <property type="match status" value="1"/>
</dbReference>
<proteinExistence type="predicted"/>
<sequence>MKRYSLTRRLVATVLLVELLSAVAVTGLAWAYERHAHFRAFDVLLRGHADSILGAVQDAEDPGDNVFLDRTVLNQGDLSLPRDDVYEVRDEKGRILGRSTNWSGATDAQMAEPEDHPVKLMIGHRHYHGLLLHGTRRVDPNDKGGGGTLHHLTVIYASPVDHVWHAVAGAVQFYAIASVALMAVTGLLMAWLLRRGLSPLRDLADEASKVTATAWSFHPSEQARAMAELAPLALAMEQTLTRLEDAFAQQRRFTSDAAHELKTAVAVIKSSLQLLSMRPRDVEEYRAGLERCQLDCSRLEEIVLRMLLLARYEAGASSSDTGVAECNLRSVIFSVRDEFMPVALARGQRLEAKAEEDSFVPLVHADATMLLANLVMNALQHSPSHAVTRVTVCEDSAGTLLTVSDEGEGMSAEVLAHVFERFYRGDPSRDRHTGGTGLGLSICKAIAESAGGRIEIRSETGKGTAVEVWLPKIHKELEVSSAGLQDRLP</sequence>
<dbReference type="SUPFAM" id="SSF55874">
    <property type="entry name" value="ATPase domain of HSP90 chaperone/DNA topoisomerase II/histidine kinase"/>
    <property type="match status" value="1"/>
</dbReference>
<dbReference type="GO" id="GO:0005886">
    <property type="term" value="C:plasma membrane"/>
    <property type="evidence" value="ECO:0007669"/>
    <property type="project" value="TreeGrafter"/>
</dbReference>
<dbReference type="InterPro" id="IPR005467">
    <property type="entry name" value="His_kinase_dom"/>
</dbReference>
<evidence type="ECO:0000256" key="3">
    <source>
        <dbReference type="ARBA" id="ARBA00012438"/>
    </source>
</evidence>
<evidence type="ECO:0000256" key="5">
    <source>
        <dbReference type="ARBA" id="ARBA00022679"/>
    </source>
</evidence>
<evidence type="ECO:0000313" key="14">
    <source>
        <dbReference type="EMBL" id="RXS95041.1"/>
    </source>
</evidence>
<keyword evidence="4" id="KW-0597">Phosphoprotein</keyword>
<evidence type="ECO:0000256" key="4">
    <source>
        <dbReference type="ARBA" id="ARBA00022553"/>
    </source>
</evidence>
<dbReference type="Gene3D" id="3.30.565.10">
    <property type="entry name" value="Histidine kinase-like ATPase, C-terminal domain"/>
    <property type="match status" value="1"/>
</dbReference>